<organism evidence="7 8">
    <name type="scientific">Chenopodium quinoa</name>
    <name type="common">Quinoa</name>
    <dbReference type="NCBI Taxonomy" id="63459"/>
    <lineage>
        <taxon>Eukaryota</taxon>
        <taxon>Viridiplantae</taxon>
        <taxon>Streptophyta</taxon>
        <taxon>Embryophyta</taxon>
        <taxon>Tracheophyta</taxon>
        <taxon>Spermatophyta</taxon>
        <taxon>Magnoliopsida</taxon>
        <taxon>eudicotyledons</taxon>
        <taxon>Gunneridae</taxon>
        <taxon>Pentapetalae</taxon>
        <taxon>Caryophyllales</taxon>
        <taxon>Chenopodiaceae</taxon>
        <taxon>Chenopodioideae</taxon>
        <taxon>Atripliceae</taxon>
        <taxon>Chenopodium</taxon>
    </lineage>
</organism>
<dbReference type="Pfam" id="PF02362">
    <property type="entry name" value="B3"/>
    <property type="match status" value="2"/>
</dbReference>
<keyword evidence="3" id="KW-0238">DNA-binding</keyword>
<dbReference type="EnsemblPlants" id="AUR62027225-RA">
    <property type="protein sequence ID" value="AUR62027225-RA:cds"/>
    <property type="gene ID" value="AUR62027225"/>
</dbReference>
<dbReference type="SMART" id="SM01019">
    <property type="entry name" value="B3"/>
    <property type="match status" value="2"/>
</dbReference>
<dbReference type="PROSITE" id="PS50863">
    <property type="entry name" value="B3"/>
    <property type="match status" value="2"/>
</dbReference>
<evidence type="ECO:0000259" key="6">
    <source>
        <dbReference type="PROSITE" id="PS50863"/>
    </source>
</evidence>
<evidence type="ECO:0000313" key="8">
    <source>
        <dbReference type="Proteomes" id="UP000596660"/>
    </source>
</evidence>
<keyword evidence="8" id="KW-1185">Reference proteome</keyword>
<dbReference type="AlphaFoldDB" id="A0A803MCN2"/>
<evidence type="ECO:0000256" key="4">
    <source>
        <dbReference type="ARBA" id="ARBA00023163"/>
    </source>
</evidence>
<dbReference type="GO" id="GO:0003677">
    <property type="term" value="F:DNA binding"/>
    <property type="evidence" value="ECO:0007669"/>
    <property type="project" value="UniProtKB-KW"/>
</dbReference>
<comment type="subcellular location">
    <subcellularLocation>
        <location evidence="1">Nucleus</location>
    </subcellularLocation>
</comment>
<sequence>MFPQRIPRKFKDEYKEKLLQRVTLRGPSGDCWTVALAQRGEDIELRNGWRDFVKDHSLEEGDFLVFQHVENSLFNVLMFDKTGCEREDSHFVIQDRDIRAENCCYMRDNKTDRPSTIPREFADNCLPMVSQEIRLRVGSKIWRVSLNRRNVQCTLNKGWAHFVLDNNLETEDYCVLELADTGTSRQPLTLDVHIYRAVEKIVPLKVILP</sequence>
<reference evidence="7" key="1">
    <citation type="journal article" date="2017" name="Nature">
        <title>The genome of Chenopodium quinoa.</title>
        <authorList>
            <person name="Jarvis D.E."/>
            <person name="Ho Y.S."/>
            <person name="Lightfoot D.J."/>
            <person name="Schmoeckel S.M."/>
            <person name="Li B."/>
            <person name="Borm T.J.A."/>
            <person name="Ohyanagi H."/>
            <person name="Mineta K."/>
            <person name="Michell C.T."/>
            <person name="Saber N."/>
            <person name="Kharbatia N.M."/>
            <person name="Rupper R.R."/>
            <person name="Sharp A.R."/>
            <person name="Dally N."/>
            <person name="Boughton B.A."/>
            <person name="Woo Y.H."/>
            <person name="Gao G."/>
            <person name="Schijlen E.G.W.M."/>
            <person name="Guo X."/>
            <person name="Momin A.A."/>
            <person name="Negrao S."/>
            <person name="Al-Babili S."/>
            <person name="Gehring C."/>
            <person name="Roessner U."/>
            <person name="Jung C."/>
            <person name="Murphy K."/>
            <person name="Arold S.T."/>
            <person name="Gojobori T."/>
            <person name="van der Linden C.G."/>
            <person name="van Loo E.N."/>
            <person name="Jellen E.N."/>
            <person name="Maughan P.J."/>
            <person name="Tester M."/>
        </authorList>
    </citation>
    <scope>NUCLEOTIDE SEQUENCE [LARGE SCALE GENOMIC DNA]</scope>
    <source>
        <strain evidence="7">cv. PI 614886</strain>
    </source>
</reference>
<evidence type="ECO:0000256" key="2">
    <source>
        <dbReference type="ARBA" id="ARBA00023015"/>
    </source>
</evidence>
<evidence type="ECO:0000256" key="3">
    <source>
        <dbReference type="ARBA" id="ARBA00023125"/>
    </source>
</evidence>
<keyword evidence="2" id="KW-0805">Transcription regulation</keyword>
<protein>
    <recommendedName>
        <fullName evidence="6">TF-B3 domain-containing protein</fullName>
    </recommendedName>
</protein>
<keyword evidence="4" id="KW-0804">Transcription</keyword>
<dbReference type="InterPro" id="IPR050655">
    <property type="entry name" value="Plant_B3_domain"/>
</dbReference>
<proteinExistence type="predicted"/>
<dbReference type="CDD" id="cd10017">
    <property type="entry name" value="B3_DNA"/>
    <property type="match status" value="2"/>
</dbReference>
<feature type="domain" description="TF-B3" evidence="6">
    <location>
        <begin position="1"/>
        <end position="82"/>
    </location>
</feature>
<name>A0A803MCN2_CHEQI</name>
<dbReference type="SUPFAM" id="SSF101936">
    <property type="entry name" value="DNA-binding pseudobarrel domain"/>
    <property type="match status" value="2"/>
</dbReference>
<dbReference type="OMA" id="IWHLELL"/>
<evidence type="ECO:0000256" key="5">
    <source>
        <dbReference type="ARBA" id="ARBA00023242"/>
    </source>
</evidence>
<accession>A0A803MCN2</accession>
<dbReference type="Proteomes" id="UP000596660">
    <property type="component" value="Unplaced"/>
</dbReference>
<reference evidence="7" key="2">
    <citation type="submission" date="2021-03" db="UniProtKB">
        <authorList>
            <consortium name="EnsemblPlants"/>
        </authorList>
    </citation>
    <scope>IDENTIFICATION</scope>
</reference>
<dbReference type="InterPro" id="IPR015300">
    <property type="entry name" value="DNA-bd_pseudobarrel_sf"/>
</dbReference>
<dbReference type="InterPro" id="IPR003340">
    <property type="entry name" value="B3_DNA-bd"/>
</dbReference>
<dbReference type="PANTHER" id="PTHR31920:SF135">
    <property type="entry name" value="B3 DOMAIN-CONTAINING PROTEIN OS03G0621600-RELATED"/>
    <property type="match status" value="1"/>
</dbReference>
<dbReference type="GO" id="GO:0005634">
    <property type="term" value="C:nucleus"/>
    <property type="evidence" value="ECO:0007669"/>
    <property type="project" value="UniProtKB-SubCell"/>
</dbReference>
<dbReference type="Gene3D" id="2.40.330.10">
    <property type="entry name" value="DNA-binding pseudobarrel domain"/>
    <property type="match status" value="2"/>
</dbReference>
<dbReference type="PANTHER" id="PTHR31920">
    <property type="entry name" value="B3 DOMAIN-CONTAINING"/>
    <property type="match status" value="1"/>
</dbReference>
<evidence type="ECO:0000313" key="7">
    <source>
        <dbReference type="EnsemblPlants" id="AUR62027225-RA:cds"/>
    </source>
</evidence>
<keyword evidence="5" id="KW-0539">Nucleus</keyword>
<feature type="domain" description="TF-B3" evidence="6">
    <location>
        <begin position="117"/>
        <end position="198"/>
    </location>
</feature>
<dbReference type="Gramene" id="AUR62027225-RA">
    <property type="protein sequence ID" value="AUR62027225-RA:cds"/>
    <property type="gene ID" value="AUR62027225"/>
</dbReference>
<evidence type="ECO:0000256" key="1">
    <source>
        <dbReference type="ARBA" id="ARBA00004123"/>
    </source>
</evidence>